<accession>A0AAD7DMW8</accession>
<dbReference type="SUPFAM" id="SSF52266">
    <property type="entry name" value="SGNH hydrolase"/>
    <property type="match status" value="1"/>
</dbReference>
<sequence>MLAVSGTKPASPKGNPVVETRTLDAEPGMVIKLWDEPIQQHENGEDEEGETISCNVEITLIDWASILETDGFISDRTEHVDRDLTVANHQILFFGDSMTCGLALEASDGGQPVPHGILDAFPSQTISILREKHSYLLSLDVVAYPGISLVGLDDSGSSLVTGMVDRFFHVSFTLGTPWTPWGSPQFICFALGTNDEANDVLPQIFRSTLERLIRTLSATFPSVKAFYVITVESLHPTCSGHNHLAGNLARYLKAQRPPPDSEG</sequence>
<keyword evidence="3" id="KW-1185">Reference proteome</keyword>
<evidence type="ECO:0000313" key="2">
    <source>
        <dbReference type="EMBL" id="KAJ7694901.1"/>
    </source>
</evidence>
<dbReference type="AlphaFoldDB" id="A0AAD7DMW8"/>
<name>A0AAD7DMW8_MYCRO</name>
<evidence type="ECO:0000256" key="1">
    <source>
        <dbReference type="SAM" id="MobiDB-lite"/>
    </source>
</evidence>
<comment type="caution">
    <text evidence="2">The sequence shown here is derived from an EMBL/GenBank/DDBJ whole genome shotgun (WGS) entry which is preliminary data.</text>
</comment>
<gene>
    <name evidence="2" type="ORF">B0H17DRAFT_1057076</name>
</gene>
<dbReference type="Proteomes" id="UP001221757">
    <property type="component" value="Unassembled WGS sequence"/>
</dbReference>
<evidence type="ECO:0008006" key="4">
    <source>
        <dbReference type="Google" id="ProtNLM"/>
    </source>
</evidence>
<dbReference type="Gene3D" id="3.40.50.1110">
    <property type="entry name" value="SGNH hydrolase"/>
    <property type="match status" value="1"/>
</dbReference>
<protein>
    <recommendedName>
        <fullName evidence="4">SGNH hydrolase-type esterase domain-containing protein</fullName>
    </recommendedName>
</protein>
<reference evidence="2" key="1">
    <citation type="submission" date="2023-03" db="EMBL/GenBank/DDBJ databases">
        <title>Massive genome expansion in bonnet fungi (Mycena s.s.) driven by repeated elements and novel gene families across ecological guilds.</title>
        <authorList>
            <consortium name="Lawrence Berkeley National Laboratory"/>
            <person name="Harder C.B."/>
            <person name="Miyauchi S."/>
            <person name="Viragh M."/>
            <person name="Kuo A."/>
            <person name="Thoen E."/>
            <person name="Andreopoulos B."/>
            <person name="Lu D."/>
            <person name="Skrede I."/>
            <person name="Drula E."/>
            <person name="Henrissat B."/>
            <person name="Morin E."/>
            <person name="Kohler A."/>
            <person name="Barry K."/>
            <person name="LaButti K."/>
            <person name="Morin E."/>
            <person name="Salamov A."/>
            <person name="Lipzen A."/>
            <person name="Mereny Z."/>
            <person name="Hegedus B."/>
            <person name="Baldrian P."/>
            <person name="Stursova M."/>
            <person name="Weitz H."/>
            <person name="Taylor A."/>
            <person name="Grigoriev I.V."/>
            <person name="Nagy L.G."/>
            <person name="Martin F."/>
            <person name="Kauserud H."/>
        </authorList>
    </citation>
    <scope>NUCLEOTIDE SEQUENCE</scope>
    <source>
        <strain evidence="2">CBHHK067</strain>
    </source>
</reference>
<feature type="region of interest" description="Disordered" evidence="1">
    <location>
        <begin position="1"/>
        <end position="22"/>
    </location>
</feature>
<dbReference type="EMBL" id="JARKIE010000040">
    <property type="protein sequence ID" value="KAJ7694901.1"/>
    <property type="molecule type" value="Genomic_DNA"/>
</dbReference>
<proteinExistence type="predicted"/>
<organism evidence="2 3">
    <name type="scientific">Mycena rosella</name>
    <name type="common">Pink bonnet</name>
    <name type="synonym">Agaricus rosellus</name>
    <dbReference type="NCBI Taxonomy" id="1033263"/>
    <lineage>
        <taxon>Eukaryota</taxon>
        <taxon>Fungi</taxon>
        <taxon>Dikarya</taxon>
        <taxon>Basidiomycota</taxon>
        <taxon>Agaricomycotina</taxon>
        <taxon>Agaricomycetes</taxon>
        <taxon>Agaricomycetidae</taxon>
        <taxon>Agaricales</taxon>
        <taxon>Marasmiineae</taxon>
        <taxon>Mycenaceae</taxon>
        <taxon>Mycena</taxon>
    </lineage>
</organism>
<evidence type="ECO:0000313" key="3">
    <source>
        <dbReference type="Proteomes" id="UP001221757"/>
    </source>
</evidence>
<dbReference type="InterPro" id="IPR036514">
    <property type="entry name" value="SGNH_hydro_sf"/>
</dbReference>